<comment type="caution">
    <text evidence="2">The sequence shown here is derived from an EMBL/GenBank/DDBJ whole genome shotgun (WGS) entry which is preliminary data.</text>
</comment>
<evidence type="ECO:0000313" key="3">
    <source>
        <dbReference type="Proteomes" id="UP000285744"/>
    </source>
</evidence>
<keyword evidence="1" id="KW-1133">Transmembrane helix</keyword>
<sequence>MPPTGDPLARRYRRLLIGYPRDWRRARADEVVAVLLDTATPGRTRPTTREAVNLLRHGLRARLGRPASRTVVAWATLAAVICGLFTAALATWAAWHTARPLPDRAAARAVVAEVLPGHEVGGIDPAAALFTFYSQPLRARNLDSLLLGDGGEYQQASVTVAVTSAPTQRQEVLALARRRLDETGWRTYPTHVRPDVTCRVDGCTPTGAVTEIVTARRGDTALTLTVAPRPSIDDTYVTVGLSRATPTAVPFAAVAGGLLGAAAGWLLFGWVSRRTERPHPAAGTVTVLYAATMLLWWAPVLLAAPSLFRHHLGEPHPVWHPLWEWLGQPALSLFFVVGAGCALCGLALAALPRRGPLPYAADQHELLG</sequence>
<reference evidence="2 3" key="1">
    <citation type="journal article" date="2018" name="Int. J. Syst. Evol. Microbiol.">
        <title>Micromonospora globbae sp. nov., an endophytic actinomycete isolated from roots of Globba winitii C. H. Wright.</title>
        <authorList>
            <person name="Kuncharoen N."/>
            <person name="Pittayakhajonwut P."/>
            <person name="Tanasupawat S."/>
        </authorList>
    </citation>
    <scope>NUCLEOTIDE SEQUENCE [LARGE SCALE GENOMIC DNA]</scope>
    <source>
        <strain evidence="2 3">WPS1-2</strain>
    </source>
</reference>
<protein>
    <submittedName>
        <fullName evidence="2">Uncharacterized protein</fullName>
    </submittedName>
</protein>
<proteinExistence type="predicted"/>
<feature type="transmembrane region" description="Helical" evidence="1">
    <location>
        <begin position="248"/>
        <end position="271"/>
    </location>
</feature>
<keyword evidence="1" id="KW-0812">Transmembrane</keyword>
<dbReference type="EMBL" id="RAQQ01000006">
    <property type="protein sequence ID" value="RKF27459.1"/>
    <property type="molecule type" value="Genomic_DNA"/>
</dbReference>
<dbReference type="RefSeq" id="WP_120328225.1">
    <property type="nucleotide sequence ID" value="NZ_JBFANR010000001.1"/>
</dbReference>
<evidence type="ECO:0000256" key="1">
    <source>
        <dbReference type="SAM" id="Phobius"/>
    </source>
</evidence>
<dbReference type="Proteomes" id="UP000285744">
    <property type="component" value="Unassembled WGS sequence"/>
</dbReference>
<feature type="transmembrane region" description="Helical" evidence="1">
    <location>
        <begin position="283"/>
        <end position="308"/>
    </location>
</feature>
<dbReference type="OrthoDB" id="3397817at2"/>
<gene>
    <name evidence="2" type="ORF">D7I43_10410</name>
</gene>
<keyword evidence="1" id="KW-0472">Membrane</keyword>
<organism evidence="2 3">
    <name type="scientific">Micromonospora globbae</name>
    <dbReference type="NCBI Taxonomy" id="1894969"/>
    <lineage>
        <taxon>Bacteria</taxon>
        <taxon>Bacillati</taxon>
        <taxon>Actinomycetota</taxon>
        <taxon>Actinomycetes</taxon>
        <taxon>Micromonosporales</taxon>
        <taxon>Micromonosporaceae</taxon>
        <taxon>Micromonospora</taxon>
    </lineage>
</organism>
<evidence type="ECO:0000313" key="2">
    <source>
        <dbReference type="EMBL" id="RKF27459.1"/>
    </source>
</evidence>
<accession>A0A420F3F2</accession>
<feature type="transmembrane region" description="Helical" evidence="1">
    <location>
        <begin position="328"/>
        <end position="351"/>
    </location>
</feature>
<feature type="transmembrane region" description="Helical" evidence="1">
    <location>
        <begin position="71"/>
        <end position="95"/>
    </location>
</feature>
<dbReference type="AlphaFoldDB" id="A0A420F3F2"/>
<name>A0A420F3F2_9ACTN</name>